<protein>
    <recommendedName>
        <fullName evidence="13">Cytochrome P450</fullName>
    </recommendedName>
</protein>
<sequence length="544" mass="60334">MSLSSLPSAGFTASVLCGLAAIWAASRMLEFWRRHSRYTQLAGPPSTSLLFGVTKTVADMQETGEFCEDAGKLFEDWAEQYGPVYRIPAAFGSEKVVLCDPKAIQHFYSRETTGYVHTKMMSRAIATLIGRGVLWAEGDAHKRQRKALSPAFSNAAIRRMTSVFYDSAYKLKSAWDNVLDSESSDAAVIDVERWMNHVSLDTIGIAGFSHDFGTLVGRESAVASTFAAFADTKPSLLGGGMQFVVGLVFPWVLSLPTEFRRLVDRLHGSVASIARDLVQNASSERAGLVATEDKSLMGVLLKAENTDTELHMSEEEVLAQVMVLIMAGYETTSISLSWCLLELCRKPDIQQKLREELLAESAGNDPTWDQLMTGLPYLDAVVHETLRLHLPLPETERELMTTSSPSPRHYGQQTAAQSTRSPSRKAPSYSCPHAINRSVRYWGADAKEFKPDRWLTPDGIPKAAQDIQGHRHLLTFADGPRICLGRHFALAEFKAVICVLVKSFRFELRDGPDTKFEIKRAILPRPRIAGEGGTRLPLRVRRVE</sequence>
<keyword evidence="12" id="KW-1185">Reference proteome</keyword>
<dbReference type="InterPro" id="IPR050121">
    <property type="entry name" value="Cytochrome_P450_monoxygenase"/>
</dbReference>
<dbReference type="PANTHER" id="PTHR24305:SF166">
    <property type="entry name" value="CYTOCHROME P450 12A4, MITOCHONDRIAL-RELATED"/>
    <property type="match status" value="1"/>
</dbReference>
<comment type="pathway">
    <text evidence="2">Secondary metabolite biosynthesis.</text>
</comment>
<keyword evidence="5 9" id="KW-0479">Metal-binding</keyword>
<dbReference type="InterPro" id="IPR036396">
    <property type="entry name" value="Cyt_P450_sf"/>
</dbReference>
<proteinExistence type="inferred from homology"/>
<organism evidence="11 12">
    <name type="scientific">Fomitopsis schrenkii</name>
    <name type="common">Brown rot fungus</name>
    <dbReference type="NCBI Taxonomy" id="2126942"/>
    <lineage>
        <taxon>Eukaryota</taxon>
        <taxon>Fungi</taxon>
        <taxon>Dikarya</taxon>
        <taxon>Basidiomycota</taxon>
        <taxon>Agaricomycotina</taxon>
        <taxon>Agaricomycetes</taxon>
        <taxon>Polyporales</taxon>
        <taxon>Fomitopsis</taxon>
    </lineage>
</organism>
<evidence type="ECO:0000256" key="5">
    <source>
        <dbReference type="ARBA" id="ARBA00022723"/>
    </source>
</evidence>
<evidence type="ECO:0000256" key="1">
    <source>
        <dbReference type="ARBA" id="ARBA00001971"/>
    </source>
</evidence>
<keyword evidence="7 9" id="KW-0408">Iron</keyword>
<keyword evidence="8" id="KW-0503">Monooxygenase</keyword>
<evidence type="ECO:0000313" key="12">
    <source>
        <dbReference type="Proteomes" id="UP000015241"/>
    </source>
</evidence>
<comment type="similarity">
    <text evidence="3">Belongs to the cytochrome P450 family.</text>
</comment>
<dbReference type="GO" id="GO:0020037">
    <property type="term" value="F:heme binding"/>
    <property type="evidence" value="ECO:0007669"/>
    <property type="project" value="InterPro"/>
</dbReference>
<dbReference type="InParanoid" id="S8DPL6"/>
<dbReference type="GO" id="GO:0005506">
    <property type="term" value="F:iron ion binding"/>
    <property type="evidence" value="ECO:0007669"/>
    <property type="project" value="InterPro"/>
</dbReference>
<dbReference type="PANTHER" id="PTHR24305">
    <property type="entry name" value="CYTOCHROME P450"/>
    <property type="match status" value="1"/>
</dbReference>
<dbReference type="STRING" id="743788.S8DPL6"/>
<dbReference type="AlphaFoldDB" id="S8DPL6"/>
<keyword evidence="4 9" id="KW-0349">Heme</keyword>
<dbReference type="InterPro" id="IPR002401">
    <property type="entry name" value="Cyt_P450_E_grp-I"/>
</dbReference>
<name>S8DPL6_FOMSC</name>
<evidence type="ECO:0000256" key="2">
    <source>
        <dbReference type="ARBA" id="ARBA00005179"/>
    </source>
</evidence>
<keyword evidence="6" id="KW-0560">Oxidoreductase</keyword>
<evidence type="ECO:0000313" key="11">
    <source>
        <dbReference type="EMBL" id="EPS95221.1"/>
    </source>
</evidence>
<comment type="cofactor">
    <cofactor evidence="1 9">
        <name>heme</name>
        <dbReference type="ChEBI" id="CHEBI:30413"/>
    </cofactor>
</comment>
<dbReference type="Gene3D" id="1.10.630.10">
    <property type="entry name" value="Cytochrome P450"/>
    <property type="match status" value="1"/>
</dbReference>
<dbReference type="EMBL" id="KE504212">
    <property type="protein sequence ID" value="EPS95221.1"/>
    <property type="molecule type" value="Genomic_DNA"/>
</dbReference>
<feature type="region of interest" description="Disordered" evidence="10">
    <location>
        <begin position="393"/>
        <end position="429"/>
    </location>
</feature>
<dbReference type="SUPFAM" id="SSF48264">
    <property type="entry name" value="Cytochrome P450"/>
    <property type="match status" value="1"/>
</dbReference>
<evidence type="ECO:0000256" key="6">
    <source>
        <dbReference type="ARBA" id="ARBA00023002"/>
    </source>
</evidence>
<dbReference type="CDD" id="cd11069">
    <property type="entry name" value="CYP_FUM15-like"/>
    <property type="match status" value="1"/>
</dbReference>
<dbReference type="GO" id="GO:0004497">
    <property type="term" value="F:monooxygenase activity"/>
    <property type="evidence" value="ECO:0007669"/>
    <property type="project" value="UniProtKB-KW"/>
</dbReference>
<dbReference type="Proteomes" id="UP000015241">
    <property type="component" value="Unassembled WGS sequence"/>
</dbReference>
<gene>
    <name evidence="11" type="ORF">FOMPIDRAFT_1054384</name>
</gene>
<evidence type="ECO:0000256" key="9">
    <source>
        <dbReference type="PIRSR" id="PIRSR602401-1"/>
    </source>
</evidence>
<dbReference type="eggNOG" id="KOG0157">
    <property type="taxonomic scope" value="Eukaryota"/>
</dbReference>
<evidence type="ECO:0000256" key="10">
    <source>
        <dbReference type="SAM" id="MobiDB-lite"/>
    </source>
</evidence>
<dbReference type="OrthoDB" id="2779375at2759"/>
<dbReference type="PRINTS" id="PR00463">
    <property type="entry name" value="EP450I"/>
</dbReference>
<evidence type="ECO:0000256" key="4">
    <source>
        <dbReference type="ARBA" id="ARBA00022617"/>
    </source>
</evidence>
<accession>S8DPL6</accession>
<reference evidence="11 12" key="1">
    <citation type="journal article" date="2012" name="Science">
        <title>The Paleozoic origin of enzymatic lignin decomposition reconstructed from 31 fungal genomes.</title>
        <authorList>
            <person name="Floudas D."/>
            <person name="Binder M."/>
            <person name="Riley R."/>
            <person name="Barry K."/>
            <person name="Blanchette R.A."/>
            <person name="Henrissat B."/>
            <person name="Martinez A.T."/>
            <person name="Otillar R."/>
            <person name="Spatafora J.W."/>
            <person name="Yadav J.S."/>
            <person name="Aerts A."/>
            <person name="Benoit I."/>
            <person name="Boyd A."/>
            <person name="Carlson A."/>
            <person name="Copeland A."/>
            <person name="Coutinho P.M."/>
            <person name="de Vries R.P."/>
            <person name="Ferreira P."/>
            <person name="Findley K."/>
            <person name="Foster B."/>
            <person name="Gaskell J."/>
            <person name="Glotzer D."/>
            <person name="Gorecki P."/>
            <person name="Heitman J."/>
            <person name="Hesse C."/>
            <person name="Hori C."/>
            <person name="Igarashi K."/>
            <person name="Jurgens J.A."/>
            <person name="Kallen N."/>
            <person name="Kersten P."/>
            <person name="Kohler A."/>
            <person name="Kuees U."/>
            <person name="Kumar T.K.A."/>
            <person name="Kuo A."/>
            <person name="LaButti K."/>
            <person name="Larrondo L.F."/>
            <person name="Lindquist E."/>
            <person name="Ling A."/>
            <person name="Lombard V."/>
            <person name="Lucas S."/>
            <person name="Lundell T."/>
            <person name="Martin R."/>
            <person name="McLaughlin D.J."/>
            <person name="Morgenstern I."/>
            <person name="Morin E."/>
            <person name="Murat C."/>
            <person name="Nagy L.G."/>
            <person name="Nolan M."/>
            <person name="Ohm R.A."/>
            <person name="Patyshakuliyeva A."/>
            <person name="Rokas A."/>
            <person name="Ruiz-Duenas F.J."/>
            <person name="Sabat G."/>
            <person name="Salamov A."/>
            <person name="Samejima M."/>
            <person name="Schmutz J."/>
            <person name="Slot J.C."/>
            <person name="St John F."/>
            <person name="Stenlid J."/>
            <person name="Sun H."/>
            <person name="Sun S."/>
            <person name="Syed K."/>
            <person name="Tsang A."/>
            <person name="Wiebenga A."/>
            <person name="Young D."/>
            <person name="Pisabarro A."/>
            <person name="Eastwood D.C."/>
            <person name="Martin F."/>
            <person name="Cullen D."/>
            <person name="Grigoriev I.V."/>
            <person name="Hibbett D.S."/>
        </authorList>
    </citation>
    <scope>NUCLEOTIDE SEQUENCE</scope>
    <source>
        <strain evidence="12">FP-58527</strain>
    </source>
</reference>
<feature type="binding site" description="axial binding residue" evidence="9">
    <location>
        <position position="483"/>
    </location>
    <ligand>
        <name>heme</name>
        <dbReference type="ChEBI" id="CHEBI:30413"/>
    </ligand>
    <ligandPart>
        <name>Fe</name>
        <dbReference type="ChEBI" id="CHEBI:18248"/>
    </ligandPart>
</feature>
<evidence type="ECO:0000256" key="7">
    <source>
        <dbReference type="ARBA" id="ARBA00023004"/>
    </source>
</evidence>
<evidence type="ECO:0000256" key="3">
    <source>
        <dbReference type="ARBA" id="ARBA00010617"/>
    </source>
</evidence>
<dbReference type="InterPro" id="IPR001128">
    <property type="entry name" value="Cyt_P450"/>
</dbReference>
<dbReference type="PRINTS" id="PR00385">
    <property type="entry name" value="P450"/>
</dbReference>
<evidence type="ECO:0008006" key="13">
    <source>
        <dbReference type="Google" id="ProtNLM"/>
    </source>
</evidence>
<dbReference type="Pfam" id="PF00067">
    <property type="entry name" value="p450"/>
    <property type="match status" value="2"/>
</dbReference>
<feature type="compositionally biased region" description="Polar residues" evidence="10">
    <location>
        <begin position="400"/>
        <end position="421"/>
    </location>
</feature>
<evidence type="ECO:0000256" key="8">
    <source>
        <dbReference type="ARBA" id="ARBA00023033"/>
    </source>
</evidence>
<dbReference type="HOGENOM" id="CLU_001570_5_11_1"/>
<dbReference type="GO" id="GO:0016705">
    <property type="term" value="F:oxidoreductase activity, acting on paired donors, with incorporation or reduction of molecular oxygen"/>
    <property type="evidence" value="ECO:0007669"/>
    <property type="project" value="InterPro"/>
</dbReference>